<organism evidence="2 3">
    <name type="scientific">Mycoplasmopsis bovis CQ-W70</name>
    <dbReference type="NCBI Taxonomy" id="1316930"/>
    <lineage>
        <taxon>Bacteria</taxon>
        <taxon>Bacillati</taxon>
        <taxon>Mycoplasmatota</taxon>
        <taxon>Mycoplasmoidales</taxon>
        <taxon>Metamycoplasmataceae</taxon>
        <taxon>Mycoplasmopsis</taxon>
    </lineage>
</organism>
<evidence type="ECO:0000313" key="3">
    <source>
        <dbReference type="Proteomes" id="UP000027182"/>
    </source>
</evidence>
<name>A0A059Y8U8_MYCBV</name>
<dbReference type="Proteomes" id="UP000027182">
    <property type="component" value="Chromosome"/>
</dbReference>
<evidence type="ECO:0000313" key="2">
    <source>
        <dbReference type="EMBL" id="AIA34067.1"/>
    </source>
</evidence>
<evidence type="ECO:0000259" key="1">
    <source>
        <dbReference type="Pfam" id="PF20296"/>
    </source>
</evidence>
<dbReference type="AlphaFoldDB" id="A0A059Y8U8"/>
<reference evidence="2 3" key="1">
    <citation type="submission" date="2013-04" db="EMBL/GenBank/DDBJ databases">
        <authorList>
            <person name="Lin L."/>
            <person name="Zeng Z."/>
            <person name="Xie J."/>
            <person name="Luo L."/>
            <person name="Yang Z."/>
            <person name="Liang W."/>
            <person name="Lin H."/>
            <person name="Dong C."/>
            <person name="Sun Y."/>
        </authorList>
    </citation>
    <scope>NUCLEOTIDE SEQUENCE [LARGE SCALE GENOMIC DNA]</scope>
    <source>
        <strain evidence="2 3">CQ-W70</strain>
    </source>
</reference>
<gene>
    <name evidence="2" type="ORF">K668_02445</name>
</gene>
<dbReference type="REBASE" id="87566">
    <property type="entry name" value="Mbo70ORF2440P"/>
</dbReference>
<dbReference type="HOGENOM" id="CLU_640589_0_0_14"/>
<feature type="domain" description="Methylase-associated X1" evidence="1">
    <location>
        <begin position="60"/>
        <end position="171"/>
    </location>
</feature>
<sequence>MKKSMQKVEQILPDLTNVLDFDEVLDFDDIFSLLEKLLGNECTLINIQNKRYIQYSKGIKKYIILPKSVTYLGNPHPKFKKRIQIPRHFKNIYNSKKYSDYIFRVFGIYKYKDAIVICSFNPEQYFLRKSNNSSAHIYTTDLKKALKYGHHIKRDKNKNDIVLVTPNNMHLLFEVQPYKAAGESLELVKKLLETFPFNKSISVIDAVKEMKENNFKDWKQSEWVGFYVEYLMKKALKTLNVTSIIYLGDENINKNSENLDFDLFFENDKFFADLKASDIGAKKSIGNDLHSVRSAIQKYNKIWYIIFEHDTVKDSQVPKSDSLIEEWNKLKNNSKLNSYYKKLKHKIMLKNVIIIEYRDDNFDDNIETFNQGKQPDGSSRKTKLMINKNNKNIKIWEKE</sequence>
<proteinExistence type="predicted"/>
<protein>
    <recommendedName>
        <fullName evidence="1">Methylase-associated X1 domain-containing protein</fullName>
    </recommendedName>
</protein>
<dbReference type="EMBL" id="CP005933">
    <property type="protein sequence ID" value="AIA34067.1"/>
    <property type="molecule type" value="Genomic_DNA"/>
</dbReference>
<accession>A0A059Y8U8</accession>
<dbReference type="RefSeq" id="WP_013954866.1">
    <property type="nucleotide sequence ID" value="NZ_CP005933.1"/>
</dbReference>
<dbReference type="InterPro" id="IPR046894">
    <property type="entry name" value="MTaX1"/>
</dbReference>
<dbReference type="Pfam" id="PF20296">
    <property type="entry name" value="MTaX1"/>
    <property type="match status" value="1"/>
</dbReference>
<dbReference type="PATRIC" id="fig|1316930.3.peg.501"/>
<dbReference type="KEGG" id="mbq:K668_02445"/>